<sequence>MADKNQTGPLQLRPALECVVGILRLAVEIPLSSSGKQCLQPKVVPSLFHWNDYTNKSEGPRVWERRPRPVDTVAMATEDDNTEDGNTNIPIAGYAESDPASIPMTKDHDYAASSWIVVDRIKYESMSREIEELRQQLES</sequence>
<evidence type="ECO:0000256" key="1">
    <source>
        <dbReference type="SAM" id="MobiDB-lite"/>
    </source>
</evidence>
<protein>
    <submittedName>
        <fullName evidence="2">Si:dkey-177p2.16</fullName>
    </submittedName>
</protein>
<dbReference type="AlphaFoldDB" id="A0A1A8UG39"/>
<reference evidence="2" key="1">
    <citation type="submission" date="2016-05" db="EMBL/GenBank/DDBJ databases">
        <authorList>
            <person name="Lavstsen T."/>
            <person name="Jespersen J.S."/>
        </authorList>
    </citation>
    <scope>NUCLEOTIDE SEQUENCE</scope>
    <source>
        <tissue evidence="2">Brain</tissue>
    </source>
</reference>
<feature type="region of interest" description="Disordered" evidence="1">
    <location>
        <begin position="75"/>
        <end position="100"/>
    </location>
</feature>
<reference evidence="2" key="2">
    <citation type="submission" date="2016-06" db="EMBL/GenBank/DDBJ databases">
        <title>The genome of a short-lived fish provides insights into sex chromosome evolution and the genetic control of aging.</title>
        <authorList>
            <person name="Reichwald K."/>
            <person name="Felder M."/>
            <person name="Petzold A."/>
            <person name="Koch P."/>
            <person name="Groth M."/>
            <person name="Platzer M."/>
        </authorList>
    </citation>
    <scope>NUCLEOTIDE SEQUENCE</scope>
    <source>
        <tissue evidence="2">Brain</tissue>
    </source>
</reference>
<name>A0A1A8UG39_NOTFU</name>
<accession>A0A1A8UG39</accession>
<organism evidence="2">
    <name type="scientific">Nothobranchius furzeri</name>
    <name type="common">Turquoise killifish</name>
    <dbReference type="NCBI Taxonomy" id="105023"/>
    <lineage>
        <taxon>Eukaryota</taxon>
        <taxon>Metazoa</taxon>
        <taxon>Chordata</taxon>
        <taxon>Craniata</taxon>
        <taxon>Vertebrata</taxon>
        <taxon>Euteleostomi</taxon>
        <taxon>Actinopterygii</taxon>
        <taxon>Neopterygii</taxon>
        <taxon>Teleostei</taxon>
        <taxon>Neoteleostei</taxon>
        <taxon>Acanthomorphata</taxon>
        <taxon>Ovalentaria</taxon>
        <taxon>Atherinomorphae</taxon>
        <taxon>Cyprinodontiformes</taxon>
        <taxon>Nothobranchiidae</taxon>
        <taxon>Nothobranchius</taxon>
    </lineage>
</organism>
<gene>
    <name evidence="2" type="primary">SI:DKEY-177P2.16</name>
</gene>
<dbReference type="EMBL" id="HAEJ01005641">
    <property type="protein sequence ID" value="SBS46098.1"/>
    <property type="molecule type" value="Transcribed_RNA"/>
</dbReference>
<evidence type="ECO:0000313" key="2">
    <source>
        <dbReference type="EMBL" id="SBS46098.1"/>
    </source>
</evidence>
<proteinExistence type="predicted"/>